<accession>A0A1X7A2T9</accession>
<dbReference type="Gene3D" id="3.40.605.10">
    <property type="entry name" value="Aldehyde Dehydrogenase, Chain A, domain 1"/>
    <property type="match status" value="2"/>
</dbReference>
<keyword evidence="7" id="KW-1185">Reference proteome</keyword>
<evidence type="ECO:0000256" key="1">
    <source>
        <dbReference type="ARBA" id="ARBA00023002"/>
    </source>
</evidence>
<keyword evidence="1 4" id="KW-0560">Oxidoreductase</keyword>
<reference evidence="6 7" key="1">
    <citation type="submission" date="2017-03" db="EMBL/GenBank/DDBJ databases">
        <authorList>
            <person name="Afonso C.L."/>
            <person name="Miller P.J."/>
            <person name="Scott M.A."/>
            <person name="Spackman E."/>
            <person name="Goraichik I."/>
            <person name="Dimitrov K.M."/>
            <person name="Suarez D.L."/>
            <person name="Swayne D.E."/>
        </authorList>
    </citation>
    <scope>NUCLEOTIDE SEQUENCE [LARGE SCALE GENOMIC DNA]</scope>
    <source>
        <strain evidence="6 7">CECT 8625</strain>
    </source>
</reference>
<comment type="similarity">
    <text evidence="2 4">Belongs to the aldehyde dehydrogenase family.</text>
</comment>
<protein>
    <submittedName>
        <fullName evidence="6">Putative aldehyde dehydrogenase AldA</fullName>
        <ecNumber evidence="6">1.2.1.3</ecNumber>
    </submittedName>
</protein>
<evidence type="ECO:0000256" key="4">
    <source>
        <dbReference type="RuleBase" id="RU003345"/>
    </source>
</evidence>
<dbReference type="Gene3D" id="3.40.309.10">
    <property type="entry name" value="Aldehyde Dehydrogenase, Chain A, domain 2"/>
    <property type="match status" value="1"/>
</dbReference>
<dbReference type="EMBL" id="FWFK01000007">
    <property type="protein sequence ID" value="SLN68524.1"/>
    <property type="molecule type" value="Genomic_DNA"/>
</dbReference>
<evidence type="ECO:0000256" key="3">
    <source>
        <dbReference type="PROSITE-ProRule" id="PRU10007"/>
    </source>
</evidence>
<dbReference type="Proteomes" id="UP000193570">
    <property type="component" value="Unassembled WGS sequence"/>
</dbReference>
<dbReference type="AlphaFoldDB" id="A0A1X7A2T9"/>
<dbReference type="FunFam" id="3.40.605.10:FF:000001">
    <property type="entry name" value="Aldehyde dehydrogenase 1"/>
    <property type="match status" value="1"/>
</dbReference>
<name>A0A1X7A2T9_9RHOB</name>
<dbReference type="InterPro" id="IPR029510">
    <property type="entry name" value="Ald_DH_CS_GLU"/>
</dbReference>
<evidence type="ECO:0000259" key="5">
    <source>
        <dbReference type="Pfam" id="PF00171"/>
    </source>
</evidence>
<gene>
    <name evidence="6" type="primary">aldA</name>
    <name evidence="6" type="ORF">ROJ8625_03556</name>
</gene>
<dbReference type="PANTHER" id="PTHR11699">
    <property type="entry name" value="ALDEHYDE DEHYDROGENASE-RELATED"/>
    <property type="match status" value="1"/>
</dbReference>
<feature type="active site" evidence="3">
    <location>
        <position position="263"/>
    </location>
</feature>
<feature type="domain" description="Aldehyde dehydrogenase" evidence="5">
    <location>
        <begin position="526"/>
        <end position="744"/>
    </location>
</feature>
<dbReference type="InterPro" id="IPR011408">
    <property type="entry name" value="Aldehyde_DH"/>
</dbReference>
<dbReference type="Pfam" id="PF00171">
    <property type="entry name" value="Aldedh"/>
    <property type="match status" value="2"/>
</dbReference>
<sequence length="779" mass="82181">MTVREIFETMEYGSAPEAAGDALAWIVDQGSRFGHFIDGAFGAPGDTFETRNPATGEVLAEITQGSSADVDRAVKAARAAQPGWQDLGGPGRARFLYALARLVQKHARLFAVLESLDSGKPIREARDIDVPLVARHFYYHAGLAQLFETERPGRAPWGVCGQVVPWNFPLLMLAWKIAPALAAGNTVVLKPAEWTSLTALLFADICRQAGLPDGVVNIVTGDGATGAALVEADVDKVAFTGSTEVGRRIREATAGRGIGLTLELGGKSPYIVFEDADLDSAVEGLVDAIWFNGGQVCCAGSRLLVQEGVAETFHDRLRARMDKLRLGDPLDKSIDMGAIVDPVQRDRIAALVDANDEGETHVAACDVPEGCFYPPTLVTGLGPAARLMQEEIFGPVLVSTTFRTPAEAVALANDTRYGLAASLWSENVNTCLDIAPKLAAGVVWVNGANMFDAAAGFGGVRESGFGREGGPEGLSAYLRPAHAGAPLARVAPFDGETAEPEAVDRTAKLYIGGKQARPDGGYARAVHDAGGRLMGQAPIANRKDVRNAVEAARGASGWAGASAHNRAQVIYYMAENLAARRDELAARLDRMTGTGDGAAEVDAAVDRLFHWGAWADKFAGEARAVPIRGMALALREPVGVIGALCPDATPLLGLVSVMAPAIAMGNRTVLVVSEPFPLVAADLVQVLETSDLPGGVVNLLTGAHAELAPVLATHLDVDAVWSFSSSDLSAEIESGAASNLKRTWVNDRRDRDWHGAAGADPAFLEHATEVKTVWIPYGA</sequence>
<proteinExistence type="inferred from homology"/>
<dbReference type="InterPro" id="IPR016163">
    <property type="entry name" value="Ald_DH_C"/>
</dbReference>
<dbReference type="GO" id="GO:0004029">
    <property type="term" value="F:aldehyde dehydrogenase (NAD+) activity"/>
    <property type="evidence" value="ECO:0007669"/>
    <property type="project" value="UniProtKB-EC"/>
</dbReference>
<evidence type="ECO:0000313" key="7">
    <source>
        <dbReference type="Proteomes" id="UP000193570"/>
    </source>
</evidence>
<evidence type="ECO:0000313" key="6">
    <source>
        <dbReference type="EMBL" id="SLN68524.1"/>
    </source>
</evidence>
<feature type="domain" description="Aldehyde dehydrogenase" evidence="5">
    <location>
        <begin position="46"/>
        <end position="479"/>
    </location>
</feature>
<evidence type="ECO:0000256" key="2">
    <source>
        <dbReference type="PIRNR" id="PIRNR036490"/>
    </source>
</evidence>
<dbReference type="InterPro" id="IPR015590">
    <property type="entry name" value="Aldehyde_DH_dom"/>
</dbReference>
<dbReference type="SUPFAM" id="SSF53720">
    <property type="entry name" value="ALDH-like"/>
    <property type="match status" value="2"/>
</dbReference>
<dbReference type="PROSITE" id="PS00687">
    <property type="entry name" value="ALDEHYDE_DEHYDR_GLU"/>
    <property type="match status" value="1"/>
</dbReference>
<dbReference type="RefSeq" id="WP_085793218.1">
    <property type="nucleotide sequence ID" value="NZ_FWFK01000007.1"/>
</dbReference>
<dbReference type="PIRSF" id="PIRSF036490">
    <property type="entry name" value="Aldedh_dupl"/>
    <property type="match status" value="1"/>
</dbReference>
<dbReference type="EC" id="1.2.1.3" evidence="6"/>
<organism evidence="6 7">
    <name type="scientific">Roseivivax jejudonensis</name>
    <dbReference type="NCBI Taxonomy" id="1529041"/>
    <lineage>
        <taxon>Bacteria</taxon>
        <taxon>Pseudomonadati</taxon>
        <taxon>Pseudomonadota</taxon>
        <taxon>Alphaproteobacteria</taxon>
        <taxon>Rhodobacterales</taxon>
        <taxon>Roseobacteraceae</taxon>
        <taxon>Roseivivax</taxon>
    </lineage>
</organism>
<dbReference type="InterPro" id="IPR016162">
    <property type="entry name" value="Ald_DH_N"/>
</dbReference>
<dbReference type="OrthoDB" id="9812625at2"/>
<dbReference type="InterPro" id="IPR016161">
    <property type="entry name" value="Ald_DH/histidinol_DH"/>
</dbReference>